<accession>A0AAW1ZWH8</accession>
<protein>
    <submittedName>
        <fullName evidence="1">Uncharacterized protein</fullName>
    </submittedName>
</protein>
<dbReference type="EMBL" id="JAWDJR010000012">
    <property type="protein sequence ID" value="KAK9965851.1"/>
    <property type="molecule type" value="Genomic_DNA"/>
</dbReference>
<gene>
    <name evidence="1" type="ORF">ABG768_004917</name>
</gene>
<comment type="caution">
    <text evidence="1">The sequence shown here is derived from an EMBL/GenBank/DDBJ whole genome shotgun (WGS) entry which is preliminary data.</text>
</comment>
<reference evidence="1 2" key="1">
    <citation type="submission" date="2024-05" db="EMBL/GenBank/DDBJ databases">
        <title>A high-quality chromosomal-level genome assembly of Topmouth culter (Culter alburnus).</title>
        <authorList>
            <person name="Zhao H."/>
        </authorList>
    </citation>
    <scope>NUCLEOTIDE SEQUENCE [LARGE SCALE GENOMIC DNA]</scope>
    <source>
        <strain evidence="1">CATC2023</strain>
        <tissue evidence="1">Muscle</tissue>
    </source>
</reference>
<dbReference type="AlphaFoldDB" id="A0AAW1ZWH8"/>
<keyword evidence="2" id="KW-1185">Reference proteome</keyword>
<proteinExistence type="predicted"/>
<organism evidence="1 2">
    <name type="scientific">Culter alburnus</name>
    <name type="common">Topmouth culter</name>
    <dbReference type="NCBI Taxonomy" id="194366"/>
    <lineage>
        <taxon>Eukaryota</taxon>
        <taxon>Metazoa</taxon>
        <taxon>Chordata</taxon>
        <taxon>Craniata</taxon>
        <taxon>Vertebrata</taxon>
        <taxon>Euteleostomi</taxon>
        <taxon>Actinopterygii</taxon>
        <taxon>Neopterygii</taxon>
        <taxon>Teleostei</taxon>
        <taxon>Ostariophysi</taxon>
        <taxon>Cypriniformes</taxon>
        <taxon>Xenocyprididae</taxon>
        <taxon>Xenocypridinae</taxon>
        <taxon>Culter</taxon>
    </lineage>
</organism>
<feature type="non-terminal residue" evidence="1">
    <location>
        <position position="74"/>
    </location>
</feature>
<name>A0AAW1ZWH8_CULAL</name>
<evidence type="ECO:0000313" key="1">
    <source>
        <dbReference type="EMBL" id="KAK9965851.1"/>
    </source>
</evidence>
<evidence type="ECO:0000313" key="2">
    <source>
        <dbReference type="Proteomes" id="UP001479290"/>
    </source>
</evidence>
<dbReference type="Proteomes" id="UP001479290">
    <property type="component" value="Unassembled WGS sequence"/>
</dbReference>
<sequence>MVQAEVWKKIQTTDMADCNLKCVGPLRGILKPYCLRLDNTEYRRQEAMDFRGKLGNCCKGHRKIVCERFKEAQK</sequence>